<protein>
    <submittedName>
        <fullName evidence="1">Nucleotidyltransferase AbiEii toxin of type IV toxin-antitoxin system</fullName>
    </submittedName>
</protein>
<dbReference type="InterPro" id="IPR014942">
    <property type="entry name" value="AbiEii"/>
</dbReference>
<sequence>MIAAAYRAQVDLLLQVLPYVSKEEIFALKGGTAINLFIREMPRLSVDLDLTYLPLDSRTNALQNIQDGLGRIKTALEKNLPGVRVNTVPLNDGTDVKLYCQGKGAQIKIEVNTITRGNVFPTQLMQVADSVQDEFDKFAAAKVVSMAELYGGKICAAIDRQHPRDLFDVKLLLENEGFTKEIWEGVKIGLISHYKPISELLSPVLKDQKSAFDNQFAGMTAVEFSYYDYETTRALLIQTIGKHLTNKDKRFLLSFESGEPDWKLFPIPGLKDLPAIQWKLINIARLKKNNPQKHEQMVKNLKDVIGYSQ</sequence>
<dbReference type="RefSeq" id="WP_181872133.1">
    <property type="nucleotide sequence ID" value="NZ_QPIZ01000045.1"/>
</dbReference>
<reference evidence="1 2" key="1">
    <citation type="submission" date="2018-07" db="EMBL/GenBank/DDBJ databases">
        <title>Freshwater and sediment microbial communities from various areas in North America, analyzing microbe dynamics in response to fracking.</title>
        <authorList>
            <person name="Lamendella R."/>
        </authorList>
    </citation>
    <scope>NUCLEOTIDE SEQUENCE [LARGE SCALE GENOMIC DNA]</scope>
    <source>
        <strain evidence="1 2">160A</strain>
    </source>
</reference>
<evidence type="ECO:0000313" key="1">
    <source>
        <dbReference type="EMBL" id="RCW24656.1"/>
    </source>
</evidence>
<dbReference type="GO" id="GO:0016740">
    <property type="term" value="F:transferase activity"/>
    <property type="evidence" value="ECO:0007669"/>
    <property type="project" value="UniProtKB-KW"/>
</dbReference>
<comment type="caution">
    <text evidence="1">The sequence shown here is derived from an EMBL/GenBank/DDBJ whole genome shotgun (WGS) entry which is preliminary data.</text>
</comment>
<dbReference type="Pfam" id="PF08843">
    <property type="entry name" value="AbiEii"/>
    <property type="match status" value="1"/>
</dbReference>
<dbReference type="Gene3D" id="3.10.450.620">
    <property type="entry name" value="JHP933, nucleotidyltransferase-like core domain"/>
    <property type="match status" value="1"/>
</dbReference>
<keyword evidence="2" id="KW-1185">Reference proteome</keyword>
<dbReference type="AlphaFoldDB" id="A0A368UKQ9"/>
<evidence type="ECO:0000313" key="2">
    <source>
        <dbReference type="Proteomes" id="UP000252733"/>
    </source>
</evidence>
<proteinExistence type="predicted"/>
<gene>
    <name evidence="1" type="ORF">DFO77_1452</name>
</gene>
<dbReference type="Proteomes" id="UP000252733">
    <property type="component" value="Unassembled WGS sequence"/>
</dbReference>
<accession>A0A368UKQ9</accession>
<name>A0A368UKQ9_9BACT</name>
<organism evidence="1 2">
    <name type="scientific">Marinilabilia salmonicolor</name>
    <dbReference type="NCBI Taxonomy" id="989"/>
    <lineage>
        <taxon>Bacteria</taxon>
        <taxon>Pseudomonadati</taxon>
        <taxon>Bacteroidota</taxon>
        <taxon>Bacteroidia</taxon>
        <taxon>Marinilabiliales</taxon>
        <taxon>Marinilabiliaceae</taxon>
        <taxon>Marinilabilia</taxon>
    </lineage>
</organism>
<dbReference type="EMBL" id="QPIZ01000045">
    <property type="protein sequence ID" value="RCW24656.1"/>
    <property type="molecule type" value="Genomic_DNA"/>
</dbReference>
<keyword evidence="1" id="KW-0808">Transferase</keyword>